<accession>A0A2Z4LSM9</accession>
<keyword evidence="2" id="KW-1185">Reference proteome</keyword>
<protein>
    <recommendedName>
        <fullName evidence="3">Adhesin domain-containing protein</fullName>
    </recommendedName>
</protein>
<evidence type="ECO:0000313" key="2">
    <source>
        <dbReference type="Proteomes" id="UP000248536"/>
    </source>
</evidence>
<proteinExistence type="predicted"/>
<name>A0A2Z4LSM9_9FLAO</name>
<evidence type="ECO:0000313" key="1">
    <source>
        <dbReference type="EMBL" id="AWX44267.1"/>
    </source>
</evidence>
<sequence>MKSLFLLTVFFTISSLQGQKLVKKAFIDARTESIQIDSKYCYKVNLGTASTSEVRVVASIEGEYSKDLLINIENQGTTALISAGFQPNFTNPNDKLSAHKVISIELDITLPEYKDVSIYGTNSTVLAEGKYKSLKIKLSDGTCRLKNITETVEVDTQKGDIFLAANNGEIMAKSIYGTVDNGTIPLGENQYILNTVEGNIYLKKTK</sequence>
<evidence type="ECO:0008006" key="3">
    <source>
        <dbReference type="Google" id="ProtNLM"/>
    </source>
</evidence>
<dbReference type="KEGG" id="spon:HME9304_01267"/>
<dbReference type="Proteomes" id="UP000248536">
    <property type="component" value="Chromosome"/>
</dbReference>
<dbReference type="OrthoDB" id="1144071at2"/>
<dbReference type="EMBL" id="CP030104">
    <property type="protein sequence ID" value="AWX44267.1"/>
    <property type="molecule type" value="Genomic_DNA"/>
</dbReference>
<reference evidence="1 2" key="1">
    <citation type="submission" date="2018-06" db="EMBL/GenBank/DDBJ databases">
        <title>Spongiibacterium sp. HME9304 Genome sequencing and assembly.</title>
        <authorList>
            <person name="Kang H."/>
            <person name="Kim H."/>
            <person name="Joh K."/>
        </authorList>
    </citation>
    <scope>NUCLEOTIDE SEQUENCE [LARGE SCALE GENOMIC DNA]</scope>
    <source>
        <strain evidence="1 2">HME9304</strain>
    </source>
</reference>
<organism evidence="1 2">
    <name type="scientific">Flagellimonas maritima</name>
    <dbReference type="NCBI Taxonomy" id="1383885"/>
    <lineage>
        <taxon>Bacteria</taxon>
        <taxon>Pseudomonadati</taxon>
        <taxon>Bacteroidota</taxon>
        <taxon>Flavobacteriia</taxon>
        <taxon>Flavobacteriales</taxon>
        <taxon>Flavobacteriaceae</taxon>
        <taxon>Flagellimonas</taxon>
    </lineage>
</organism>
<gene>
    <name evidence="1" type="ORF">HME9304_01267</name>
</gene>
<dbReference type="AlphaFoldDB" id="A0A2Z4LSM9"/>
<dbReference type="RefSeq" id="WP_112377757.1">
    <property type="nucleotide sequence ID" value="NZ_CP030104.1"/>
</dbReference>